<dbReference type="CDD" id="cd02022">
    <property type="entry name" value="DPCK"/>
    <property type="match status" value="1"/>
</dbReference>
<evidence type="ECO:0000313" key="7">
    <source>
        <dbReference type="EMBL" id="ACN99105.1"/>
    </source>
</evidence>
<dbReference type="KEGG" id="saf:SULAZ_1717"/>
<dbReference type="RefSeq" id="WP_012674424.1">
    <property type="nucleotide sequence ID" value="NC_012438.1"/>
</dbReference>
<dbReference type="GO" id="GO:0004140">
    <property type="term" value="F:dephospho-CoA kinase activity"/>
    <property type="evidence" value="ECO:0007669"/>
    <property type="project" value="UniProtKB-UniRule"/>
</dbReference>
<dbReference type="PROSITE" id="PS51219">
    <property type="entry name" value="DPCK"/>
    <property type="match status" value="1"/>
</dbReference>
<keyword evidence="2 5" id="KW-0547">Nucleotide-binding</keyword>
<comment type="function">
    <text evidence="5">Catalyzes the phosphorylation of the 3'-hydroxyl group of dephosphocoenzyme A to form coenzyme A.</text>
</comment>
<evidence type="ECO:0000256" key="3">
    <source>
        <dbReference type="ARBA" id="ARBA00022840"/>
    </source>
</evidence>
<dbReference type="PANTHER" id="PTHR10695:SF46">
    <property type="entry name" value="BIFUNCTIONAL COENZYME A SYNTHASE-RELATED"/>
    <property type="match status" value="1"/>
</dbReference>
<keyword evidence="5" id="KW-0963">Cytoplasm</keyword>
<dbReference type="EC" id="2.7.1.24" evidence="5 6"/>
<reference evidence="7 8" key="1">
    <citation type="journal article" date="2009" name="J. Bacteriol.">
        <title>Complete and draft genome sequences of six members of the Aquificales.</title>
        <authorList>
            <person name="Reysenbach A.L."/>
            <person name="Hamamura N."/>
            <person name="Podar M."/>
            <person name="Griffiths E."/>
            <person name="Ferreira S."/>
            <person name="Hochstein R."/>
            <person name="Heidelberg J."/>
            <person name="Johnson J."/>
            <person name="Mead D."/>
            <person name="Pohorille A."/>
            <person name="Sarmiento M."/>
            <person name="Schweighofer K."/>
            <person name="Seshadri R."/>
            <person name="Voytek M.A."/>
        </authorList>
    </citation>
    <scope>NUCLEOTIDE SEQUENCE [LARGE SCALE GENOMIC DNA]</scope>
    <source>
        <strain evidence="8">Az-Fu1 / DSM 15241 / OCM 825</strain>
    </source>
</reference>
<name>C1DX37_SULAA</name>
<dbReference type="HAMAP" id="MF_00376">
    <property type="entry name" value="Dephospho_CoA_kinase"/>
    <property type="match status" value="1"/>
</dbReference>
<dbReference type="Pfam" id="PF01121">
    <property type="entry name" value="CoaE"/>
    <property type="match status" value="1"/>
</dbReference>
<dbReference type="GO" id="GO:0005737">
    <property type="term" value="C:cytoplasm"/>
    <property type="evidence" value="ECO:0007669"/>
    <property type="project" value="UniProtKB-SubCell"/>
</dbReference>
<gene>
    <name evidence="5 7" type="primary">coaE</name>
    <name evidence="7" type="ordered locus">SULAZ_1717</name>
</gene>
<comment type="pathway">
    <text evidence="5">Cofactor biosynthesis; coenzyme A biosynthesis; CoA from (R)-pantothenate: step 5/5.</text>
</comment>
<dbReference type="SUPFAM" id="SSF52540">
    <property type="entry name" value="P-loop containing nucleoside triphosphate hydrolases"/>
    <property type="match status" value="1"/>
</dbReference>
<dbReference type="NCBIfam" id="TIGR00152">
    <property type="entry name" value="dephospho-CoA kinase"/>
    <property type="match status" value="1"/>
</dbReference>
<evidence type="ECO:0000313" key="8">
    <source>
        <dbReference type="Proteomes" id="UP000001369"/>
    </source>
</evidence>
<keyword evidence="5 7" id="KW-0418">Kinase</keyword>
<protein>
    <recommendedName>
        <fullName evidence="5 6">Dephospho-CoA kinase</fullName>
        <ecNumber evidence="5 6">2.7.1.24</ecNumber>
    </recommendedName>
    <alternativeName>
        <fullName evidence="5">Dephosphocoenzyme A kinase</fullName>
    </alternativeName>
</protein>
<organism evidence="7 8">
    <name type="scientific">Sulfurihydrogenibium azorense (strain DSM 15241 / OCM 825 / Az-Fu1)</name>
    <dbReference type="NCBI Taxonomy" id="204536"/>
    <lineage>
        <taxon>Bacteria</taxon>
        <taxon>Pseudomonadati</taxon>
        <taxon>Aquificota</taxon>
        <taxon>Aquificia</taxon>
        <taxon>Aquificales</taxon>
        <taxon>Hydrogenothermaceae</taxon>
        <taxon>Sulfurihydrogenibium</taxon>
    </lineage>
</organism>
<evidence type="ECO:0000256" key="6">
    <source>
        <dbReference type="NCBIfam" id="TIGR00152"/>
    </source>
</evidence>
<proteinExistence type="inferred from homology"/>
<keyword evidence="5 7" id="KW-0808">Transferase</keyword>
<dbReference type="InterPro" id="IPR001977">
    <property type="entry name" value="Depp_CoAkinase"/>
</dbReference>
<accession>C1DX37</accession>
<comment type="similarity">
    <text evidence="1 5">Belongs to the CoaE family.</text>
</comment>
<dbReference type="UniPathway" id="UPA00241">
    <property type="reaction ID" value="UER00356"/>
</dbReference>
<sequence>MKVIGLTGGIATGKSTAEKILQDLGCFVIDADKVVHSLYEDKKVLEEVKNHFPEAFEEDKLDKKKLANIIFSNPEKRKILESIIHPKVDQRIKEWLKEVKEKNPDAIAIVSVPLMIETGSYKNYEKVILIYAPKELQLERLLKKGFTKEEALSRINAQMDIEEKKEYATYIVENTGSIEEFKKKLEDLYKKLLKDC</sequence>
<dbReference type="EMBL" id="CP001229">
    <property type="protein sequence ID" value="ACN99105.1"/>
    <property type="molecule type" value="Genomic_DNA"/>
</dbReference>
<dbReference type="GO" id="GO:0015937">
    <property type="term" value="P:coenzyme A biosynthetic process"/>
    <property type="evidence" value="ECO:0007669"/>
    <property type="project" value="UniProtKB-UniRule"/>
</dbReference>
<dbReference type="GO" id="GO:0005524">
    <property type="term" value="F:ATP binding"/>
    <property type="evidence" value="ECO:0007669"/>
    <property type="project" value="UniProtKB-UniRule"/>
</dbReference>
<keyword evidence="3 5" id="KW-0067">ATP-binding</keyword>
<dbReference type="PANTHER" id="PTHR10695">
    <property type="entry name" value="DEPHOSPHO-COA KINASE-RELATED"/>
    <property type="match status" value="1"/>
</dbReference>
<dbReference type="STRING" id="204536.SULAZ_1717"/>
<comment type="subcellular location">
    <subcellularLocation>
        <location evidence="5">Cytoplasm</location>
    </subcellularLocation>
</comment>
<dbReference type="OrthoDB" id="9812943at2"/>
<dbReference type="eggNOG" id="COG0237">
    <property type="taxonomic scope" value="Bacteria"/>
</dbReference>
<evidence type="ECO:0000256" key="5">
    <source>
        <dbReference type="HAMAP-Rule" id="MF_00376"/>
    </source>
</evidence>
<dbReference type="Proteomes" id="UP000001369">
    <property type="component" value="Chromosome"/>
</dbReference>
<evidence type="ECO:0000256" key="2">
    <source>
        <dbReference type="ARBA" id="ARBA00022741"/>
    </source>
</evidence>
<evidence type="ECO:0000256" key="4">
    <source>
        <dbReference type="ARBA" id="ARBA00022993"/>
    </source>
</evidence>
<keyword evidence="8" id="KW-1185">Reference proteome</keyword>
<keyword evidence="4 5" id="KW-0173">Coenzyme A biosynthesis</keyword>
<dbReference type="InterPro" id="IPR027417">
    <property type="entry name" value="P-loop_NTPase"/>
</dbReference>
<dbReference type="AlphaFoldDB" id="C1DX37"/>
<dbReference type="HOGENOM" id="CLU_057180_2_1_0"/>
<evidence type="ECO:0000256" key="1">
    <source>
        <dbReference type="ARBA" id="ARBA00009018"/>
    </source>
</evidence>
<comment type="catalytic activity">
    <reaction evidence="5">
        <text>3'-dephospho-CoA + ATP = ADP + CoA + H(+)</text>
        <dbReference type="Rhea" id="RHEA:18245"/>
        <dbReference type="ChEBI" id="CHEBI:15378"/>
        <dbReference type="ChEBI" id="CHEBI:30616"/>
        <dbReference type="ChEBI" id="CHEBI:57287"/>
        <dbReference type="ChEBI" id="CHEBI:57328"/>
        <dbReference type="ChEBI" id="CHEBI:456216"/>
        <dbReference type="EC" id="2.7.1.24"/>
    </reaction>
</comment>
<feature type="binding site" evidence="5">
    <location>
        <begin position="11"/>
        <end position="16"/>
    </location>
    <ligand>
        <name>ATP</name>
        <dbReference type="ChEBI" id="CHEBI:30616"/>
    </ligand>
</feature>
<dbReference type="Gene3D" id="3.40.50.300">
    <property type="entry name" value="P-loop containing nucleotide triphosphate hydrolases"/>
    <property type="match status" value="1"/>
</dbReference>